<accession>A0A173MGL5</accession>
<gene>
    <name evidence="2" type="ORF">SAMN05421788_107290</name>
</gene>
<dbReference type="AlphaFoldDB" id="A0A173MGL5"/>
<name>A0A173MGL5_9BACT</name>
<evidence type="ECO:0000313" key="2">
    <source>
        <dbReference type="EMBL" id="SIT27664.1"/>
    </source>
</evidence>
<evidence type="ECO:0000256" key="1">
    <source>
        <dbReference type="SAM" id="SignalP"/>
    </source>
</evidence>
<dbReference type="PROSITE" id="PS51257">
    <property type="entry name" value="PROKAR_LIPOPROTEIN"/>
    <property type="match status" value="1"/>
</dbReference>
<protein>
    <recommendedName>
        <fullName evidence="4">IPT/TIG domain-containing protein</fullName>
    </recommendedName>
</protein>
<feature type="signal peptide" evidence="1">
    <location>
        <begin position="1"/>
        <end position="28"/>
    </location>
</feature>
<dbReference type="EMBL" id="FTOR01000007">
    <property type="protein sequence ID" value="SIT27664.1"/>
    <property type="molecule type" value="Genomic_DNA"/>
</dbReference>
<organism evidence="2 3">
    <name type="scientific">Filimonas lacunae</name>
    <dbReference type="NCBI Taxonomy" id="477680"/>
    <lineage>
        <taxon>Bacteria</taxon>
        <taxon>Pseudomonadati</taxon>
        <taxon>Bacteroidota</taxon>
        <taxon>Chitinophagia</taxon>
        <taxon>Chitinophagales</taxon>
        <taxon>Chitinophagaceae</taxon>
        <taxon>Filimonas</taxon>
    </lineage>
</organism>
<sequence length="332" mass="35707">MIFNMKSGVFNFATIVPAVTLCSFLFLAACQKDYQDSPYNKLESFTIQNTAGSALSASIAGNDIIIYWPSYQAMPDSITPVITFSKNAIIKPASGVKVAFDSTTTYTVTAQDGSQFVYRLKIPEYQPIPYISSFTSITYKDMKLVRVLTNTVVINGNYFIADTSKTHAFLVMSGDGTEKPITINSIQKIGLVLEPLSRFNFATGTSFKFKVVTGNRTVVSTDALIVAPAVPAFTLPTAATSVKSGTTFTLVGTNATYINGAKIGTTASSTTLYSLEVVGTTATSVTFRVPESVPLGEYRRFTYTYTASAYNDAGTANLNINTATRSITVQAP</sequence>
<dbReference type="KEGG" id="fln:FLA_2649"/>
<feature type="chain" id="PRO_5030022921" description="IPT/TIG domain-containing protein" evidence="1">
    <location>
        <begin position="29"/>
        <end position="332"/>
    </location>
</feature>
<reference evidence="3" key="1">
    <citation type="submission" date="2017-01" db="EMBL/GenBank/DDBJ databases">
        <authorList>
            <person name="Varghese N."/>
            <person name="Submissions S."/>
        </authorList>
    </citation>
    <scope>NUCLEOTIDE SEQUENCE [LARGE SCALE GENOMIC DNA]</scope>
    <source>
        <strain evidence="3">DSM 21054</strain>
    </source>
</reference>
<keyword evidence="3" id="KW-1185">Reference proteome</keyword>
<evidence type="ECO:0008006" key="4">
    <source>
        <dbReference type="Google" id="ProtNLM"/>
    </source>
</evidence>
<proteinExistence type="predicted"/>
<keyword evidence="1" id="KW-0732">Signal</keyword>
<dbReference type="Proteomes" id="UP000186917">
    <property type="component" value="Unassembled WGS sequence"/>
</dbReference>
<dbReference type="Gene3D" id="2.60.40.2340">
    <property type="match status" value="1"/>
</dbReference>
<evidence type="ECO:0000313" key="3">
    <source>
        <dbReference type="Proteomes" id="UP000186917"/>
    </source>
</evidence>